<keyword evidence="1" id="KW-0812">Transmembrane</keyword>
<accession>A0A3E0HPQ3</accession>
<reference evidence="2 3" key="1">
    <citation type="submission" date="2018-08" db="EMBL/GenBank/DDBJ databases">
        <title>Genomic Encyclopedia of Archaeal and Bacterial Type Strains, Phase II (KMG-II): from individual species to whole genera.</title>
        <authorList>
            <person name="Goeker M."/>
        </authorList>
    </citation>
    <scope>NUCLEOTIDE SEQUENCE [LARGE SCALE GENOMIC DNA]</scope>
    <source>
        <strain evidence="2 3">DSM 45791</strain>
    </source>
</reference>
<evidence type="ECO:0000313" key="3">
    <source>
        <dbReference type="Proteomes" id="UP000256269"/>
    </source>
</evidence>
<keyword evidence="3" id="KW-1185">Reference proteome</keyword>
<gene>
    <name evidence="2" type="ORF">BCF44_10584</name>
</gene>
<dbReference type="Pfam" id="PF11239">
    <property type="entry name" value="DUF3040"/>
    <property type="match status" value="1"/>
</dbReference>
<comment type="caution">
    <text evidence="2">The sequence shown here is derived from an EMBL/GenBank/DDBJ whole genome shotgun (WGS) entry which is preliminary data.</text>
</comment>
<sequence length="88" mass="9869">MLSQHERRQLDGIERGLAAQYPALATRLSGSLLDRYRWALEVMWVFGLCCFVLGIVVNSGQLGMSGLAFLIGGLLLRHRKYLRSLFTG</sequence>
<name>A0A3E0HPQ3_9PSEU</name>
<dbReference type="EMBL" id="QUNO01000005">
    <property type="protein sequence ID" value="REH48226.1"/>
    <property type="molecule type" value="Genomic_DNA"/>
</dbReference>
<evidence type="ECO:0008006" key="4">
    <source>
        <dbReference type="Google" id="ProtNLM"/>
    </source>
</evidence>
<proteinExistence type="predicted"/>
<protein>
    <recommendedName>
        <fullName evidence="4">DUF3040 family protein</fullName>
    </recommendedName>
</protein>
<keyword evidence="1" id="KW-1133">Transmembrane helix</keyword>
<dbReference type="InterPro" id="IPR021401">
    <property type="entry name" value="DUF3040"/>
</dbReference>
<dbReference type="RefSeq" id="WP_170217548.1">
    <property type="nucleotide sequence ID" value="NZ_CP144375.1"/>
</dbReference>
<evidence type="ECO:0000313" key="2">
    <source>
        <dbReference type="EMBL" id="REH48226.1"/>
    </source>
</evidence>
<dbReference type="Proteomes" id="UP000256269">
    <property type="component" value="Unassembled WGS sequence"/>
</dbReference>
<organism evidence="2 3">
    <name type="scientific">Kutzneria buriramensis</name>
    <dbReference type="NCBI Taxonomy" id="1045776"/>
    <lineage>
        <taxon>Bacteria</taxon>
        <taxon>Bacillati</taxon>
        <taxon>Actinomycetota</taxon>
        <taxon>Actinomycetes</taxon>
        <taxon>Pseudonocardiales</taxon>
        <taxon>Pseudonocardiaceae</taxon>
        <taxon>Kutzneria</taxon>
    </lineage>
</organism>
<dbReference type="AlphaFoldDB" id="A0A3E0HPQ3"/>
<feature type="transmembrane region" description="Helical" evidence="1">
    <location>
        <begin position="43"/>
        <end position="76"/>
    </location>
</feature>
<keyword evidence="1" id="KW-0472">Membrane</keyword>
<evidence type="ECO:0000256" key="1">
    <source>
        <dbReference type="SAM" id="Phobius"/>
    </source>
</evidence>